<dbReference type="SMART" id="SM00054">
    <property type="entry name" value="EFh"/>
    <property type="match status" value="3"/>
</dbReference>
<evidence type="ECO:0000259" key="3">
    <source>
        <dbReference type="PROSITE" id="PS50222"/>
    </source>
</evidence>
<dbReference type="RefSeq" id="XP_013388466.1">
    <property type="nucleotide sequence ID" value="XM_013533012.1"/>
</dbReference>
<evidence type="ECO:0000256" key="2">
    <source>
        <dbReference type="ARBA" id="ARBA00022837"/>
    </source>
</evidence>
<evidence type="ECO:0000256" key="1">
    <source>
        <dbReference type="ARBA" id="ARBA00022737"/>
    </source>
</evidence>
<protein>
    <submittedName>
        <fullName evidence="5">Probable calcium-binding protein CML10</fullName>
    </submittedName>
</protein>
<dbReference type="PANTHER" id="PTHR23050">
    <property type="entry name" value="CALCIUM BINDING PROTEIN"/>
    <property type="match status" value="1"/>
</dbReference>
<dbReference type="Proteomes" id="UP000085678">
    <property type="component" value="Unplaced"/>
</dbReference>
<evidence type="ECO:0000313" key="5">
    <source>
        <dbReference type="RefSeq" id="XP_013388466.1"/>
    </source>
</evidence>
<dbReference type="Pfam" id="PF13499">
    <property type="entry name" value="EF-hand_7"/>
    <property type="match status" value="2"/>
</dbReference>
<proteinExistence type="predicted"/>
<feature type="domain" description="EF-hand" evidence="3">
    <location>
        <begin position="74"/>
        <end position="109"/>
    </location>
</feature>
<dbReference type="InterPro" id="IPR050145">
    <property type="entry name" value="Centrin_CML-like"/>
</dbReference>
<dbReference type="InterPro" id="IPR002048">
    <property type="entry name" value="EF_hand_dom"/>
</dbReference>
<feature type="domain" description="EF-hand" evidence="3">
    <location>
        <begin position="1"/>
        <end position="36"/>
    </location>
</feature>
<keyword evidence="1" id="KW-0677">Repeat</keyword>
<dbReference type="InParanoid" id="A0A1S3HSE3"/>
<dbReference type="FunFam" id="1.10.238.10:FF:000001">
    <property type="entry name" value="Calmodulin 1"/>
    <property type="match status" value="1"/>
</dbReference>
<dbReference type="STRING" id="7574.A0A1S3HSE3"/>
<name>A0A1S3HSE3_LINAN</name>
<dbReference type="PROSITE" id="PS00018">
    <property type="entry name" value="EF_HAND_1"/>
    <property type="match status" value="3"/>
</dbReference>
<accession>A0A1S3HSE3</accession>
<keyword evidence="4" id="KW-1185">Reference proteome</keyword>
<dbReference type="InterPro" id="IPR018247">
    <property type="entry name" value="EF_Hand_1_Ca_BS"/>
</dbReference>
<dbReference type="CDD" id="cd00051">
    <property type="entry name" value="EFh"/>
    <property type="match status" value="1"/>
</dbReference>
<dbReference type="AlphaFoldDB" id="A0A1S3HSE3"/>
<keyword evidence="2" id="KW-0106">Calcium</keyword>
<dbReference type="GeneID" id="106157378"/>
<sequence>MDKEQFEAFFKEADSDQNGTLSLCELCGILRKKGYRGKDEEIKKYFESVDTSGDGQISLEEYMVAMGLVPPVHHKAAMFRGVFQQFDKNGDGKIDKHELKACLAELGRNYTEEETARWLAQIEDKDGDTETMNYEEFIKEVFGVDV</sequence>
<dbReference type="InterPro" id="IPR011992">
    <property type="entry name" value="EF-hand-dom_pair"/>
</dbReference>
<dbReference type="GO" id="GO:0005509">
    <property type="term" value="F:calcium ion binding"/>
    <property type="evidence" value="ECO:0007669"/>
    <property type="project" value="InterPro"/>
</dbReference>
<dbReference type="Gene3D" id="1.10.238.10">
    <property type="entry name" value="EF-hand"/>
    <property type="match status" value="2"/>
</dbReference>
<dbReference type="OMA" id="DDWIADY"/>
<dbReference type="PROSITE" id="PS50222">
    <property type="entry name" value="EF_HAND_2"/>
    <property type="match status" value="3"/>
</dbReference>
<dbReference type="OrthoDB" id="26525at2759"/>
<reference evidence="5" key="1">
    <citation type="submission" date="2025-08" db="UniProtKB">
        <authorList>
            <consortium name="RefSeq"/>
        </authorList>
    </citation>
    <scope>IDENTIFICATION</scope>
    <source>
        <tissue evidence="5">Gonads</tissue>
    </source>
</reference>
<dbReference type="SUPFAM" id="SSF47473">
    <property type="entry name" value="EF-hand"/>
    <property type="match status" value="1"/>
</dbReference>
<organism evidence="4 5">
    <name type="scientific">Lingula anatina</name>
    <name type="common">Brachiopod</name>
    <name type="synonym">Lingula unguis</name>
    <dbReference type="NCBI Taxonomy" id="7574"/>
    <lineage>
        <taxon>Eukaryota</taxon>
        <taxon>Metazoa</taxon>
        <taxon>Spiralia</taxon>
        <taxon>Lophotrochozoa</taxon>
        <taxon>Brachiopoda</taxon>
        <taxon>Linguliformea</taxon>
        <taxon>Lingulata</taxon>
        <taxon>Lingulida</taxon>
        <taxon>Linguloidea</taxon>
        <taxon>Lingulidae</taxon>
        <taxon>Lingula</taxon>
    </lineage>
</organism>
<feature type="domain" description="EF-hand" evidence="3">
    <location>
        <begin position="37"/>
        <end position="72"/>
    </location>
</feature>
<dbReference type="KEGG" id="lak:106157378"/>
<gene>
    <name evidence="5" type="primary">LOC106157378</name>
</gene>
<evidence type="ECO:0000313" key="4">
    <source>
        <dbReference type="Proteomes" id="UP000085678"/>
    </source>
</evidence>